<dbReference type="CDD" id="cd12914">
    <property type="entry name" value="PDC1_DGC_like"/>
    <property type="match status" value="1"/>
</dbReference>
<evidence type="ECO:0000313" key="13">
    <source>
        <dbReference type="EMBL" id="QEW08091.1"/>
    </source>
</evidence>
<feature type="domain" description="Methyl-accepting transducer" evidence="11">
    <location>
        <begin position="389"/>
        <end position="625"/>
    </location>
</feature>
<dbReference type="PROSITE" id="PS50111">
    <property type="entry name" value="CHEMOTAXIS_TRANSDUC_2"/>
    <property type="match status" value="1"/>
</dbReference>
<dbReference type="Gene3D" id="1.10.287.950">
    <property type="entry name" value="Methyl-accepting chemotaxis protein"/>
    <property type="match status" value="1"/>
</dbReference>
<dbReference type="InterPro" id="IPR004089">
    <property type="entry name" value="MCPsignal_dom"/>
</dbReference>
<dbReference type="InterPro" id="IPR029151">
    <property type="entry name" value="Sensor-like_sf"/>
</dbReference>
<dbReference type="Pfam" id="PF00672">
    <property type="entry name" value="HAMP"/>
    <property type="match status" value="1"/>
</dbReference>
<dbReference type="CDD" id="cd12912">
    <property type="entry name" value="PDC2_MCP_like"/>
    <property type="match status" value="1"/>
</dbReference>
<dbReference type="SMART" id="SM00304">
    <property type="entry name" value="HAMP"/>
    <property type="match status" value="1"/>
</dbReference>
<evidence type="ECO:0000256" key="4">
    <source>
        <dbReference type="ARBA" id="ARBA00022692"/>
    </source>
</evidence>
<dbReference type="GO" id="GO:0004888">
    <property type="term" value="F:transmembrane signaling receptor activity"/>
    <property type="evidence" value="ECO:0007669"/>
    <property type="project" value="InterPro"/>
</dbReference>
<name>A0A5J6LIZ3_9GAMM</name>
<dbReference type="SUPFAM" id="SSF103190">
    <property type="entry name" value="Sensory domain-like"/>
    <property type="match status" value="1"/>
</dbReference>
<organism evidence="13 14">
    <name type="scientific">Nitrincola iocasae</name>
    <dbReference type="NCBI Taxonomy" id="2614693"/>
    <lineage>
        <taxon>Bacteria</taxon>
        <taxon>Pseudomonadati</taxon>
        <taxon>Pseudomonadota</taxon>
        <taxon>Gammaproteobacteria</taxon>
        <taxon>Oceanospirillales</taxon>
        <taxon>Oceanospirillaceae</taxon>
        <taxon>Nitrincola</taxon>
    </lineage>
</organism>
<evidence type="ECO:0000259" key="11">
    <source>
        <dbReference type="PROSITE" id="PS50111"/>
    </source>
</evidence>
<evidence type="ECO:0000256" key="10">
    <source>
        <dbReference type="SAM" id="Phobius"/>
    </source>
</evidence>
<keyword evidence="2" id="KW-1003">Cell membrane</keyword>
<comment type="subcellular location">
    <subcellularLocation>
        <location evidence="1">Cell membrane</location>
        <topology evidence="1">Multi-pass membrane protein</topology>
    </subcellularLocation>
</comment>
<keyword evidence="14" id="KW-1185">Reference proteome</keyword>
<dbReference type="SMART" id="SM00283">
    <property type="entry name" value="MA"/>
    <property type="match status" value="1"/>
</dbReference>
<dbReference type="PANTHER" id="PTHR32089">
    <property type="entry name" value="METHYL-ACCEPTING CHEMOTAXIS PROTEIN MCPB"/>
    <property type="match status" value="1"/>
</dbReference>
<dbReference type="PROSITE" id="PS50885">
    <property type="entry name" value="HAMP"/>
    <property type="match status" value="1"/>
</dbReference>
<evidence type="ECO:0000259" key="12">
    <source>
        <dbReference type="PROSITE" id="PS50885"/>
    </source>
</evidence>
<evidence type="ECO:0000256" key="2">
    <source>
        <dbReference type="ARBA" id="ARBA00022475"/>
    </source>
</evidence>
<protein>
    <submittedName>
        <fullName evidence="13">Methyl-accepting chemotaxis protein</fullName>
    </submittedName>
</protein>
<evidence type="ECO:0000256" key="1">
    <source>
        <dbReference type="ARBA" id="ARBA00004651"/>
    </source>
</evidence>
<keyword evidence="5 10" id="KW-1133">Transmembrane helix</keyword>
<evidence type="ECO:0000256" key="6">
    <source>
        <dbReference type="ARBA" id="ARBA00023136"/>
    </source>
</evidence>
<dbReference type="GO" id="GO:0007165">
    <property type="term" value="P:signal transduction"/>
    <property type="evidence" value="ECO:0007669"/>
    <property type="project" value="UniProtKB-KW"/>
</dbReference>
<dbReference type="SUPFAM" id="SSF58104">
    <property type="entry name" value="Methyl-accepting chemotaxis protein (MCP) signaling domain"/>
    <property type="match status" value="1"/>
</dbReference>
<proteinExistence type="inferred from homology"/>
<dbReference type="Gene3D" id="3.30.450.20">
    <property type="entry name" value="PAS domain"/>
    <property type="match status" value="1"/>
</dbReference>
<dbReference type="Proteomes" id="UP000325606">
    <property type="component" value="Chromosome"/>
</dbReference>
<reference evidence="13 14" key="1">
    <citation type="submission" date="2019-09" db="EMBL/GenBank/DDBJ databases">
        <title>Nitrincola iocasae sp. nov., a bacterium isolated from the sediment collected at a cold seep field in South China Sea.</title>
        <authorList>
            <person name="Zhang H."/>
            <person name="Wang H."/>
            <person name="Li C."/>
        </authorList>
    </citation>
    <scope>NUCLEOTIDE SEQUENCE [LARGE SCALE GENOMIC DNA]</scope>
    <source>
        <strain evidence="13 14">KXZD1103</strain>
    </source>
</reference>
<keyword evidence="6 10" id="KW-0472">Membrane</keyword>
<evidence type="ECO:0000256" key="7">
    <source>
        <dbReference type="ARBA" id="ARBA00023224"/>
    </source>
</evidence>
<feature type="domain" description="HAMP" evidence="12">
    <location>
        <begin position="330"/>
        <end position="384"/>
    </location>
</feature>
<keyword evidence="7 9" id="KW-0807">Transducer</keyword>
<keyword evidence="3" id="KW-0145">Chemotaxis</keyword>
<dbReference type="InterPro" id="IPR004090">
    <property type="entry name" value="Chemotax_Me-accpt_rcpt"/>
</dbReference>
<evidence type="ECO:0000256" key="9">
    <source>
        <dbReference type="PROSITE-ProRule" id="PRU00284"/>
    </source>
</evidence>
<evidence type="ECO:0000256" key="3">
    <source>
        <dbReference type="ARBA" id="ARBA00022500"/>
    </source>
</evidence>
<dbReference type="GO" id="GO:0006935">
    <property type="term" value="P:chemotaxis"/>
    <property type="evidence" value="ECO:0007669"/>
    <property type="project" value="UniProtKB-KW"/>
</dbReference>
<dbReference type="EMBL" id="CP044222">
    <property type="protein sequence ID" value="QEW08091.1"/>
    <property type="molecule type" value="Genomic_DNA"/>
</dbReference>
<evidence type="ECO:0000256" key="8">
    <source>
        <dbReference type="ARBA" id="ARBA00029447"/>
    </source>
</evidence>
<feature type="transmembrane region" description="Helical" evidence="10">
    <location>
        <begin position="35"/>
        <end position="55"/>
    </location>
</feature>
<gene>
    <name evidence="13" type="ORF">F5I99_17200</name>
</gene>
<dbReference type="Pfam" id="PF00015">
    <property type="entry name" value="MCPsignal"/>
    <property type="match status" value="1"/>
</dbReference>
<dbReference type="CDD" id="cd11386">
    <property type="entry name" value="MCP_signal"/>
    <property type="match status" value="1"/>
</dbReference>
<sequence length="661" mass="70677">MYHGSTDLPMLNCIQPMPASMENNMLKRLKMTPRLILFTSLPLALCLFLAAYIVIQHTSRTVASQGEASANMVASSSADGVSAWINSRMAVLQTLASTATLTSGNTDDIFAFIQDFGKKMDDSFQVMLFIDLEGNGYHHNGNIADRANRDYFQKLVIQKSQATLVSDPLISGSTGDAIVVMAQAVYNASGQVIGLLAATVTLDTLTQLIDEVSTDQASAWLIDSRGVYIAHPDTDRRMKDNALDSQFPEYAALSKRMVAGETGIAELQLDGQQRSIIAYHPVENTPGWALAVALPYKHVMAAATNLRSSLILAFSITLIVLVIIIMLVSRVIVKPINATRSALDQIAAGDGDLTQRLSEERLDELGDLARSFNKFVSGVQLVIKQVSDASIQLGAAAEELAVSSQVTNQQVQQQSHETTLAATSMTQMAASVTQVAGNAAQAAQAADTCNQSVKDGESIVQKSANEVDLLAQEVQKAVEVMQRLQEDTESIGTVLAVIRGIAEQTNLLALNAAIEAARAGEYGRGFAVVADEVRTLATRTQSSTEEIRNIIEKLQNASRHAADVMQNSYSKAHVAVECAGQASDKLQDITGVIATINDMNTQIASATEEQSAVADDVSQTLVRISSGVEQLSSGSSNIAAASDELAQLANQLQARVGRFKV</sequence>
<accession>A0A5J6LIZ3</accession>
<keyword evidence="4 10" id="KW-0812">Transmembrane</keyword>
<dbReference type="AlphaFoldDB" id="A0A5J6LIZ3"/>
<comment type="similarity">
    <text evidence="8">Belongs to the methyl-accepting chemotaxis (MCP) protein family.</text>
</comment>
<feature type="transmembrane region" description="Helical" evidence="10">
    <location>
        <begin position="310"/>
        <end position="333"/>
    </location>
</feature>
<dbReference type="FunFam" id="1.10.287.950:FF:000001">
    <property type="entry name" value="Methyl-accepting chemotaxis sensory transducer"/>
    <property type="match status" value="1"/>
</dbReference>
<dbReference type="Pfam" id="PF02743">
    <property type="entry name" value="dCache_1"/>
    <property type="match status" value="1"/>
</dbReference>
<evidence type="ECO:0000256" key="5">
    <source>
        <dbReference type="ARBA" id="ARBA00022989"/>
    </source>
</evidence>
<dbReference type="KEGG" id="nik:F5I99_17200"/>
<dbReference type="GO" id="GO:0005886">
    <property type="term" value="C:plasma membrane"/>
    <property type="evidence" value="ECO:0007669"/>
    <property type="project" value="UniProtKB-SubCell"/>
</dbReference>
<dbReference type="PANTHER" id="PTHR32089:SF119">
    <property type="entry name" value="METHYL-ACCEPTING CHEMOTAXIS PROTEIN CTPL"/>
    <property type="match status" value="1"/>
</dbReference>
<dbReference type="InterPro" id="IPR003660">
    <property type="entry name" value="HAMP_dom"/>
</dbReference>
<dbReference type="PRINTS" id="PR00260">
    <property type="entry name" value="CHEMTRNSDUCR"/>
</dbReference>
<dbReference type="InterPro" id="IPR033479">
    <property type="entry name" value="dCache_1"/>
</dbReference>
<evidence type="ECO:0000313" key="14">
    <source>
        <dbReference type="Proteomes" id="UP000325606"/>
    </source>
</evidence>
<dbReference type="CDD" id="cd06225">
    <property type="entry name" value="HAMP"/>
    <property type="match status" value="1"/>
</dbReference>